<evidence type="ECO:0000313" key="3">
    <source>
        <dbReference type="EMBL" id="OZY83860.1"/>
    </source>
</evidence>
<dbReference type="Proteomes" id="UP000216101">
    <property type="component" value="Unassembled WGS sequence"/>
</dbReference>
<evidence type="ECO:0000313" key="4">
    <source>
        <dbReference type="Proteomes" id="UP000216101"/>
    </source>
</evidence>
<dbReference type="InterPro" id="IPR003675">
    <property type="entry name" value="Rce1/LyrA-like_dom"/>
</dbReference>
<keyword evidence="1" id="KW-1133">Transmembrane helix</keyword>
<dbReference type="GO" id="GO:0004175">
    <property type="term" value="F:endopeptidase activity"/>
    <property type="evidence" value="ECO:0007669"/>
    <property type="project" value="UniProtKB-ARBA"/>
</dbReference>
<gene>
    <name evidence="3" type="ORF">CBP51_18780</name>
</gene>
<feature type="transmembrane region" description="Helical" evidence="1">
    <location>
        <begin position="44"/>
        <end position="68"/>
    </location>
</feature>
<feature type="transmembrane region" description="Helical" evidence="1">
    <location>
        <begin position="13"/>
        <end position="32"/>
    </location>
</feature>
<dbReference type="AlphaFoldDB" id="A0A266Q1Y7"/>
<feature type="transmembrane region" description="Helical" evidence="1">
    <location>
        <begin position="115"/>
        <end position="135"/>
    </location>
</feature>
<protein>
    <recommendedName>
        <fullName evidence="2">CAAX prenyl protease 2/Lysostaphin resistance protein A-like domain-containing protein</fullName>
    </recommendedName>
</protein>
<keyword evidence="4" id="KW-1185">Reference proteome</keyword>
<feature type="domain" description="CAAX prenyl protease 2/Lysostaphin resistance protein A-like" evidence="2">
    <location>
        <begin position="90"/>
        <end position="177"/>
    </location>
</feature>
<organism evidence="3 4">
    <name type="scientific">Cellvibrio mixtus</name>
    <dbReference type="NCBI Taxonomy" id="39650"/>
    <lineage>
        <taxon>Bacteria</taxon>
        <taxon>Pseudomonadati</taxon>
        <taxon>Pseudomonadota</taxon>
        <taxon>Gammaproteobacteria</taxon>
        <taxon>Cellvibrionales</taxon>
        <taxon>Cellvibrionaceae</taxon>
        <taxon>Cellvibrio</taxon>
    </lineage>
</organism>
<dbReference type="Pfam" id="PF02517">
    <property type="entry name" value="Rce1-like"/>
    <property type="match status" value="1"/>
</dbReference>
<feature type="transmembrane region" description="Helical" evidence="1">
    <location>
        <begin position="167"/>
        <end position="185"/>
    </location>
</feature>
<evidence type="ECO:0000256" key="1">
    <source>
        <dbReference type="SAM" id="Phobius"/>
    </source>
</evidence>
<feature type="transmembrane region" description="Helical" evidence="1">
    <location>
        <begin position="141"/>
        <end position="160"/>
    </location>
</feature>
<dbReference type="RefSeq" id="WP_094986135.1">
    <property type="nucleotide sequence ID" value="NZ_NHNI01000003.1"/>
</dbReference>
<keyword evidence="1" id="KW-0472">Membrane</keyword>
<sequence>MSKTNKKLGFFEILVSQIVILVVGIVVLRFVAIEWQLWGFSPKVDLLLALTAALLTYGVIYMVYLYGGRFSASLLTDMQRLVVHFHDYSWFKISCVALLAGVGEELLFRIALQSWLANHVSVYLAICAPALIFGLLHFLSWAYFIAATLMGLVFGIAYHLSQSAMLVIAWHAIYDLIALGVIIKYPHLLGLPPRADSNRFFSDV</sequence>
<keyword evidence="1" id="KW-0812">Transmembrane</keyword>
<dbReference type="EMBL" id="NHNI01000003">
    <property type="protein sequence ID" value="OZY83860.1"/>
    <property type="molecule type" value="Genomic_DNA"/>
</dbReference>
<reference evidence="4" key="1">
    <citation type="submission" date="2017-05" db="EMBL/GenBank/DDBJ databases">
        <authorList>
            <person name="Barney B.M."/>
        </authorList>
    </citation>
    <scope>NUCLEOTIDE SEQUENCE [LARGE SCALE GENOMIC DNA]</scope>
    <source>
        <strain evidence="4">PSBB022</strain>
    </source>
</reference>
<name>A0A266Q1Y7_9GAMM</name>
<comment type="caution">
    <text evidence="3">The sequence shown here is derived from an EMBL/GenBank/DDBJ whole genome shotgun (WGS) entry which is preliminary data.</text>
</comment>
<proteinExistence type="predicted"/>
<evidence type="ECO:0000259" key="2">
    <source>
        <dbReference type="Pfam" id="PF02517"/>
    </source>
</evidence>
<accession>A0A266Q1Y7</accession>
<dbReference type="GO" id="GO:0080120">
    <property type="term" value="P:CAAX-box protein maturation"/>
    <property type="evidence" value="ECO:0007669"/>
    <property type="project" value="UniProtKB-ARBA"/>
</dbReference>